<dbReference type="InterPro" id="IPR001566">
    <property type="entry name" value="23S_rRNA_MeTrfase_RlmD"/>
</dbReference>
<evidence type="ECO:0000313" key="12">
    <source>
        <dbReference type="EMBL" id="TSE19819.1"/>
    </source>
</evidence>
<feature type="binding site" evidence="9">
    <location>
        <position position="101"/>
    </location>
    <ligand>
        <name>[4Fe-4S] cluster</name>
        <dbReference type="ChEBI" id="CHEBI:49883"/>
    </ligand>
</feature>
<feature type="binding site" evidence="9">
    <location>
        <position position="388"/>
    </location>
    <ligand>
        <name>S-adenosyl-L-methionine</name>
        <dbReference type="ChEBI" id="CHEBI:59789"/>
    </ligand>
</feature>
<dbReference type="AlphaFoldDB" id="A0A554W8C2"/>
<keyword evidence="13" id="KW-1185">Reference proteome</keyword>
<dbReference type="InterPro" id="IPR002792">
    <property type="entry name" value="TRAM_dom"/>
</dbReference>
<proteinExistence type="inferred from homology"/>
<evidence type="ECO:0000256" key="7">
    <source>
        <dbReference type="ARBA" id="ARBA00023004"/>
    </source>
</evidence>
<evidence type="ECO:0000313" key="13">
    <source>
        <dbReference type="Proteomes" id="UP000315736"/>
    </source>
</evidence>
<keyword evidence="7 9" id="KW-0408">Iron</keyword>
<feature type="binding site" evidence="9 10">
    <location>
        <position position="335"/>
    </location>
    <ligand>
        <name>S-adenosyl-L-methionine</name>
        <dbReference type="ChEBI" id="CHEBI:59789"/>
    </ligand>
</feature>
<dbReference type="InterPro" id="IPR012340">
    <property type="entry name" value="NA-bd_OB-fold"/>
</dbReference>
<dbReference type="PROSITE" id="PS01231">
    <property type="entry name" value="TRMA_2"/>
    <property type="match status" value="1"/>
</dbReference>
<feature type="binding site" evidence="9 10">
    <location>
        <position position="306"/>
    </location>
    <ligand>
        <name>S-adenosyl-L-methionine</name>
        <dbReference type="ChEBI" id="CHEBI:59789"/>
    </ligand>
</feature>
<dbReference type="Gene3D" id="3.40.50.150">
    <property type="entry name" value="Vaccinia Virus protein VP39"/>
    <property type="match status" value="1"/>
</dbReference>
<dbReference type="Pfam" id="PF01938">
    <property type="entry name" value="TRAM"/>
    <property type="match status" value="1"/>
</dbReference>
<evidence type="ECO:0000256" key="1">
    <source>
        <dbReference type="ARBA" id="ARBA00022485"/>
    </source>
</evidence>
<dbReference type="EC" id="2.1.1.190" evidence="9"/>
<comment type="similarity">
    <text evidence="9">Belongs to the class I-like SAM-binding methyltransferase superfamily. RNA M5U methyltransferase family. RlmD subfamily.</text>
</comment>
<dbReference type="GO" id="GO:0003723">
    <property type="term" value="F:RNA binding"/>
    <property type="evidence" value="ECO:0007669"/>
    <property type="project" value="InterPro"/>
</dbReference>
<evidence type="ECO:0000256" key="10">
    <source>
        <dbReference type="PROSITE-ProRule" id="PRU01024"/>
    </source>
</evidence>
<dbReference type="SUPFAM" id="SSF53335">
    <property type="entry name" value="S-adenosyl-L-methionine-dependent methyltransferases"/>
    <property type="match status" value="1"/>
</dbReference>
<dbReference type="PROSITE" id="PS51687">
    <property type="entry name" value="SAM_MT_RNA_M5U"/>
    <property type="match status" value="1"/>
</dbReference>
<protein>
    <recommendedName>
        <fullName evidence="9">23S rRNA (uracil(1939)-C(5))-methyltransferase RlmD</fullName>
        <ecNumber evidence="9">2.1.1.190</ecNumber>
    </recommendedName>
    <alternativeName>
        <fullName evidence="9">23S rRNA(m5U1939)-methyltransferase</fullName>
    </alternativeName>
</protein>
<comment type="caution">
    <text evidence="12">The sequence shown here is derived from an EMBL/GenBank/DDBJ whole genome shotgun (WGS) entry which is preliminary data.</text>
</comment>
<dbReference type="NCBIfam" id="NF009639">
    <property type="entry name" value="PRK13168.1"/>
    <property type="match status" value="1"/>
</dbReference>
<evidence type="ECO:0000256" key="5">
    <source>
        <dbReference type="ARBA" id="ARBA00022691"/>
    </source>
</evidence>
<keyword evidence="8 9" id="KW-0411">Iron-sulfur</keyword>
<dbReference type="PANTHER" id="PTHR11061:SF49">
    <property type="entry name" value="23S RRNA (URACIL(1939)-C(5))-METHYLTRANSFERASE RLMD"/>
    <property type="match status" value="1"/>
</dbReference>
<comment type="catalytic activity">
    <reaction evidence="9">
        <text>uridine(1939) in 23S rRNA + S-adenosyl-L-methionine = 5-methyluridine(1939) in 23S rRNA + S-adenosyl-L-homocysteine + H(+)</text>
        <dbReference type="Rhea" id="RHEA:42908"/>
        <dbReference type="Rhea" id="RHEA-COMP:10278"/>
        <dbReference type="Rhea" id="RHEA-COMP:10279"/>
        <dbReference type="ChEBI" id="CHEBI:15378"/>
        <dbReference type="ChEBI" id="CHEBI:57856"/>
        <dbReference type="ChEBI" id="CHEBI:59789"/>
        <dbReference type="ChEBI" id="CHEBI:65315"/>
        <dbReference type="ChEBI" id="CHEBI:74447"/>
        <dbReference type="EC" id="2.1.1.190"/>
    </reaction>
</comment>
<dbReference type="GO" id="GO:0070041">
    <property type="term" value="F:rRNA (uridine-C5-)-methyltransferase activity"/>
    <property type="evidence" value="ECO:0007669"/>
    <property type="project" value="UniProtKB-UniRule"/>
</dbReference>
<dbReference type="InterPro" id="IPR010280">
    <property type="entry name" value="U5_MeTrfase_fam"/>
</dbReference>
<dbReference type="GO" id="GO:0070475">
    <property type="term" value="P:rRNA base methylation"/>
    <property type="evidence" value="ECO:0007669"/>
    <property type="project" value="TreeGrafter"/>
</dbReference>
<dbReference type="EMBL" id="VJNB01000005">
    <property type="protein sequence ID" value="TSE19819.1"/>
    <property type="molecule type" value="Genomic_DNA"/>
</dbReference>
<organism evidence="12 13">
    <name type="scientific">Tepidimonas alkaliphilus</name>
    <dbReference type="NCBI Taxonomy" id="2588942"/>
    <lineage>
        <taxon>Bacteria</taxon>
        <taxon>Pseudomonadati</taxon>
        <taxon>Pseudomonadota</taxon>
        <taxon>Betaproteobacteria</taxon>
        <taxon>Burkholderiales</taxon>
        <taxon>Tepidimonas</taxon>
    </lineage>
</organism>
<evidence type="ECO:0000256" key="3">
    <source>
        <dbReference type="ARBA" id="ARBA00022603"/>
    </source>
</evidence>
<keyword evidence="1 9" id="KW-0004">4Fe-4S</keyword>
<sequence>MDNLEPDVAADGAAGLAAADVCVTPMPSRPAGVPPEALPVHGIDLEAHGIARRPDGKVVFIEGALPGEWVQVRVTRRKPQWEAAEAIEVHRPSALRVAPRCPHFGLHAGACGGCRMQHIDALAQVAIKQRALEDSLWRLGKVRPQRILPPIAGPAWGYRWRARLAVRHVPKKGGVLIGFHERQSRYVADMTSCAVLPPHVSALLKPLRALVMALQARDRCPQLELACGEGVTALVLRHLEPLTDADRDRLRAFARAHPQAALQWWLQPAGPDSVHRLDEDDGTPPLTYRLPEFDLVMPFRPTDFTQVNPHINRVLVARALRLLQARRDERVIDWFCGLGNFTLPIATQAGRVLGVEGSEALVARARANWAANQARRGGLAPTEFVARNLFTMTPAQLVADGVAQRWLVDPPREGAFALAKALADLHQAALAGSEPPSTPDGQPWQPPRRIVYVSCNPATLARDAGLLVHQAGYVCRAAGVVNMFPHTAHVESVAVFDRPDNPEPVGVSG</sequence>
<name>A0A554W8C2_9BURK</name>
<dbReference type="InterPro" id="IPR029063">
    <property type="entry name" value="SAM-dependent_MTases_sf"/>
</dbReference>
<comment type="function">
    <text evidence="9">Catalyzes the formation of 5-methyl-uridine at position 1939 (m5U1939) in 23S rRNA.</text>
</comment>
<reference evidence="12 13" key="1">
    <citation type="submission" date="2019-07" db="EMBL/GenBank/DDBJ databases">
        <title>Tepidimonas alkaliphilus YIM 72238 draft genome.</title>
        <authorList>
            <person name="Da Costa M.S."/>
            <person name="Froufe H.J.C."/>
            <person name="Egas C."/>
            <person name="Albuquerque L."/>
        </authorList>
    </citation>
    <scope>NUCLEOTIDE SEQUENCE [LARGE SCALE GENOMIC DNA]</scope>
    <source>
        <strain evidence="12 13">YIM 72238</strain>
    </source>
</reference>
<dbReference type="PROSITE" id="PS50926">
    <property type="entry name" value="TRAM"/>
    <property type="match status" value="1"/>
</dbReference>
<keyword evidence="3 9" id="KW-0489">Methyltransferase</keyword>
<feature type="binding site" evidence="9 10">
    <location>
        <position position="356"/>
    </location>
    <ligand>
        <name>S-adenosyl-L-methionine</name>
        <dbReference type="ChEBI" id="CHEBI:59789"/>
    </ligand>
</feature>
<evidence type="ECO:0000256" key="6">
    <source>
        <dbReference type="ARBA" id="ARBA00022723"/>
    </source>
</evidence>
<dbReference type="Proteomes" id="UP000315736">
    <property type="component" value="Unassembled WGS sequence"/>
</dbReference>
<feature type="active site" description="Nucleophile" evidence="9 10">
    <location>
        <position position="455"/>
    </location>
</feature>
<feature type="binding site" evidence="9 10">
    <location>
        <position position="409"/>
    </location>
    <ligand>
        <name>S-adenosyl-L-methionine</name>
        <dbReference type="ChEBI" id="CHEBI:59789"/>
    </ligand>
</feature>
<keyword evidence="6 9" id="KW-0479">Metal-binding</keyword>
<feature type="binding site" evidence="9">
    <location>
        <position position="114"/>
    </location>
    <ligand>
        <name>[4Fe-4S] cluster</name>
        <dbReference type="ChEBI" id="CHEBI:49883"/>
    </ligand>
</feature>
<dbReference type="HAMAP" id="MF_01010">
    <property type="entry name" value="23SrRNA_methyltr_RlmD"/>
    <property type="match status" value="1"/>
</dbReference>
<keyword evidence="5 9" id="KW-0949">S-adenosyl-L-methionine</keyword>
<gene>
    <name evidence="9 12" type="primary">rlmD</name>
    <name evidence="12" type="ORF">Talka_01165</name>
</gene>
<accession>A0A554W8C2</accession>
<dbReference type="Gene3D" id="2.40.50.1070">
    <property type="match status" value="1"/>
</dbReference>
<dbReference type="InterPro" id="IPR030391">
    <property type="entry name" value="MeTrfase_TrmA_CS"/>
</dbReference>
<feature type="binding site" evidence="9">
    <location>
        <position position="111"/>
    </location>
    <ligand>
        <name>[4Fe-4S] cluster</name>
        <dbReference type="ChEBI" id="CHEBI:49883"/>
    </ligand>
</feature>
<evidence type="ECO:0000259" key="11">
    <source>
        <dbReference type="PROSITE" id="PS50926"/>
    </source>
</evidence>
<evidence type="ECO:0000256" key="8">
    <source>
        <dbReference type="ARBA" id="ARBA00023014"/>
    </source>
</evidence>
<dbReference type="GO" id="GO:0051539">
    <property type="term" value="F:4 iron, 4 sulfur cluster binding"/>
    <property type="evidence" value="ECO:0007669"/>
    <property type="project" value="UniProtKB-KW"/>
</dbReference>
<feature type="domain" description="TRAM" evidence="11">
    <location>
        <begin position="28"/>
        <end position="88"/>
    </location>
</feature>
<evidence type="ECO:0000256" key="4">
    <source>
        <dbReference type="ARBA" id="ARBA00022679"/>
    </source>
</evidence>
<feature type="binding site" evidence="9">
    <location>
        <position position="193"/>
    </location>
    <ligand>
        <name>[4Fe-4S] cluster</name>
        <dbReference type="ChEBI" id="CHEBI:49883"/>
    </ligand>
</feature>
<dbReference type="GO" id="GO:0005506">
    <property type="term" value="F:iron ion binding"/>
    <property type="evidence" value="ECO:0007669"/>
    <property type="project" value="UniProtKB-UniRule"/>
</dbReference>
<dbReference type="SUPFAM" id="SSF50249">
    <property type="entry name" value="Nucleic acid-binding proteins"/>
    <property type="match status" value="1"/>
</dbReference>
<evidence type="ECO:0000256" key="2">
    <source>
        <dbReference type="ARBA" id="ARBA00022552"/>
    </source>
</evidence>
<dbReference type="Pfam" id="PF05958">
    <property type="entry name" value="tRNA_U5-meth_tr"/>
    <property type="match status" value="1"/>
</dbReference>
<evidence type="ECO:0000256" key="9">
    <source>
        <dbReference type="HAMAP-Rule" id="MF_01010"/>
    </source>
</evidence>
<dbReference type="Gene3D" id="2.40.50.140">
    <property type="entry name" value="Nucleic acid-binding proteins"/>
    <property type="match status" value="1"/>
</dbReference>
<keyword evidence="2 9" id="KW-0698">rRNA processing</keyword>
<dbReference type="PANTHER" id="PTHR11061">
    <property type="entry name" value="RNA M5U METHYLTRANSFERASE"/>
    <property type="match status" value="1"/>
</dbReference>
<feature type="binding site" evidence="9">
    <location>
        <position position="340"/>
    </location>
    <ligand>
        <name>S-adenosyl-L-methionine</name>
        <dbReference type="ChEBI" id="CHEBI:59789"/>
    </ligand>
</feature>
<keyword evidence="4 9" id="KW-0808">Transferase</keyword>